<evidence type="ECO:0000313" key="26">
    <source>
        <dbReference type="Proteomes" id="UP000306416"/>
    </source>
</evidence>
<dbReference type="InterPro" id="IPR036589">
    <property type="entry name" value="HCY_dom_sf"/>
</dbReference>
<dbReference type="InterPro" id="IPR011005">
    <property type="entry name" value="Dihydropteroate_synth-like_sf"/>
</dbReference>
<keyword evidence="10" id="KW-0028">Amino-acid biosynthesis</keyword>
<evidence type="ECO:0000256" key="2">
    <source>
        <dbReference type="ARBA" id="ARBA00001947"/>
    </source>
</evidence>
<evidence type="ECO:0000256" key="7">
    <source>
        <dbReference type="ARBA" id="ARBA00012032"/>
    </source>
</evidence>
<feature type="binding site" evidence="20">
    <location>
        <position position="208"/>
    </location>
    <ligand>
        <name>Zn(2+)</name>
        <dbReference type="ChEBI" id="CHEBI:29105"/>
    </ligand>
</feature>
<dbReference type="GO" id="GO:0005829">
    <property type="term" value="C:cytosol"/>
    <property type="evidence" value="ECO:0007669"/>
    <property type="project" value="TreeGrafter"/>
</dbReference>
<comment type="pathway">
    <text evidence="4">Amino-acid biosynthesis; L-methionine biosynthesis via de novo pathway; L-methionine from L-homocysteine (MetH route): step 1/1.</text>
</comment>
<evidence type="ECO:0000256" key="16">
    <source>
        <dbReference type="ARBA" id="ARBA00023167"/>
    </source>
</evidence>
<reference evidence="25 26" key="1">
    <citation type="submission" date="2019-04" db="EMBL/GenBank/DDBJ databases">
        <title>Geobacter oryzae sp. nov., ferric-reducing bacteria isolated from paddy soil.</title>
        <authorList>
            <person name="Xu Z."/>
            <person name="Masuda Y."/>
            <person name="Itoh H."/>
            <person name="Senoo K."/>
        </authorList>
    </citation>
    <scope>NUCLEOTIDE SEQUENCE [LARGE SCALE GENOMIC DNA]</scope>
    <source>
        <strain evidence="25 26">Red111</strain>
    </source>
</reference>
<comment type="caution">
    <text evidence="25">The sequence shown here is derived from an EMBL/GenBank/DDBJ whole genome shotgun (WGS) entry which is preliminary data.</text>
</comment>
<name>A0A4S1CKT9_9BACT</name>
<evidence type="ECO:0000256" key="17">
    <source>
        <dbReference type="ARBA" id="ARBA00023285"/>
    </source>
</evidence>
<dbReference type="PROSITE" id="PS50970">
    <property type="entry name" value="HCY"/>
    <property type="match status" value="1"/>
</dbReference>
<evidence type="ECO:0000256" key="3">
    <source>
        <dbReference type="ARBA" id="ARBA00001956"/>
    </source>
</evidence>
<dbReference type="PROSITE" id="PS51337">
    <property type="entry name" value="B12_BINDING_NTER"/>
    <property type="match status" value="1"/>
</dbReference>
<evidence type="ECO:0000256" key="11">
    <source>
        <dbReference type="ARBA" id="ARBA00022628"/>
    </source>
</evidence>
<comment type="cofactor">
    <cofactor evidence="2 20">
        <name>Zn(2+)</name>
        <dbReference type="ChEBI" id="CHEBI:29105"/>
    </cofactor>
</comment>
<protein>
    <recommendedName>
        <fullName evidence="8">Methionine synthase</fullName>
        <ecNumber evidence="7">2.1.1.13</ecNumber>
    </recommendedName>
    <alternativeName>
        <fullName evidence="19">5-methyltetrahydrofolate--homocysteine methyltransferase</fullName>
    </alternativeName>
</protein>
<dbReference type="FunFam" id="3.40.50.280:FF:000003">
    <property type="entry name" value="Dimethylamine methyltransferase corrinoid protein"/>
    <property type="match status" value="1"/>
</dbReference>
<dbReference type="GO" id="GO:0032259">
    <property type="term" value="P:methylation"/>
    <property type="evidence" value="ECO:0007669"/>
    <property type="project" value="UniProtKB-KW"/>
</dbReference>
<gene>
    <name evidence="25" type="ORF">E4633_02505</name>
</gene>
<comment type="similarity">
    <text evidence="5">Belongs to the vitamin-B12 dependent methionine synthase family.</text>
</comment>
<dbReference type="EMBL" id="SRSC01000001">
    <property type="protein sequence ID" value="TGU74354.1"/>
    <property type="molecule type" value="Genomic_DNA"/>
</dbReference>
<keyword evidence="17" id="KW-0170">Cobalt</keyword>
<keyword evidence="15 20" id="KW-0862">Zinc</keyword>
<dbReference type="Pfam" id="PF00809">
    <property type="entry name" value="Pterin_bind"/>
    <property type="match status" value="1"/>
</dbReference>
<keyword evidence="11" id="KW-0846">Cobalamin</keyword>
<dbReference type="PROSITE" id="PS50972">
    <property type="entry name" value="PTERIN_BINDING"/>
    <property type="match status" value="1"/>
</dbReference>
<dbReference type="GO" id="GO:0008705">
    <property type="term" value="F:methionine synthase activity"/>
    <property type="evidence" value="ECO:0007669"/>
    <property type="project" value="UniProtKB-EC"/>
</dbReference>
<dbReference type="Gene3D" id="3.40.50.280">
    <property type="entry name" value="Cobalamin-binding domain"/>
    <property type="match status" value="1"/>
</dbReference>
<evidence type="ECO:0000256" key="12">
    <source>
        <dbReference type="ARBA" id="ARBA00022679"/>
    </source>
</evidence>
<dbReference type="SUPFAM" id="SSF82282">
    <property type="entry name" value="Homocysteine S-methyltransferase"/>
    <property type="match status" value="1"/>
</dbReference>
<evidence type="ECO:0000256" key="6">
    <source>
        <dbReference type="ARBA" id="ARBA00010854"/>
    </source>
</evidence>
<comment type="function">
    <text evidence="18">Catalyzes the transfer of a methyl group from methyl-cobalamin to homocysteine, yielding enzyme-bound cob(I)alamin and methionine. Subsequently, remethylates the cofactor using methyltetrahydrofolate.</text>
</comment>
<comment type="catalytic activity">
    <reaction evidence="1">
        <text>(6S)-5-methyl-5,6,7,8-tetrahydrofolate + L-homocysteine = (6S)-5,6,7,8-tetrahydrofolate + L-methionine</text>
        <dbReference type="Rhea" id="RHEA:11172"/>
        <dbReference type="ChEBI" id="CHEBI:18608"/>
        <dbReference type="ChEBI" id="CHEBI:57453"/>
        <dbReference type="ChEBI" id="CHEBI:57844"/>
        <dbReference type="ChEBI" id="CHEBI:58199"/>
        <dbReference type="EC" id="2.1.1.13"/>
    </reaction>
</comment>
<evidence type="ECO:0000259" key="23">
    <source>
        <dbReference type="PROSITE" id="PS51332"/>
    </source>
</evidence>
<dbReference type="GO" id="GO:0050667">
    <property type="term" value="P:homocysteine metabolic process"/>
    <property type="evidence" value="ECO:0007669"/>
    <property type="project" value="TreeGrafter"/>
</dbReference>
<dbReference type="SUPFAM" id="SSF47644">
    <property type="entry name" value="Methionine synthase domain"/>
    <property type="match status" value="1"/>
</dbReference>
<dbReference type="PANTHER" id="PTHR45833">
    <property type="entry name" value="METHIONINE SYNTHASE"/>
    <property type="match status" value="1"/>
</dbReference>
<dbReference type="InterPro" id="IPR003726">
    <property type="entry name" value="HCY_dom"/>
</dbReference>
<keyword evidence="16" id="KW-0486">Methionine biosynthesis</keyword>
<evidence type="ECO:0000256" key="10">
    <source>
        <dbReference type="ARBA" id="ARBA00022605"/>
    </source>
</evidence>
<dbReference type="Pfam" id="PF02574">
    <property type="entry name" value="S-methyl_trans"/>
    <property type="match status" value="1"/>
</dbReference>
<evidence type="ECO:0000259" key="21">
    <source>
        <dbReference type="PROSITE" id="PS50970"/>
    </source>
</evidence>
<evidence type="ECO:0000313" key="25">
    <source>
        <dbReference type="EMBL" id="TGU74354.1"/>
    </source>
</evidence>
<evidence type="ECO:0000256" key="20">
    <source>
        <dbReference type="PROSITE-ProRule" id="PRU00333"/>
    </source>
</evidence>
<dbReference type="UniPathway" id="UPA00051">
    <property type="reaction ID" value="UER00081"/>
</dbReference>
<dbReference type="NCBIfam" id="NF005719">
    <property type="entry name" value="PRK07535.1"/>
    <property type="match status" value="1"/>
</dbReference>
<dbReference type="InterPro" id="IPR036724">
    <property type="entry name" value="Cobalamin-bd_sf"/>
</dbReference>
<dbReference type="GO" id="GO:0046653">
    <property type="term" value="P:tetrahydrofolate metabolic process"/>
    <property type="evidence" value="ECO:0007669"/>
    <property type="project" value="TreeGrafter"/>
</dbReference>
<dbReference type="CDD" id="cd02070">
    <property type="entry name" value="corrinoid_protein_B12-BD"/>
    <property type="match status" value="1"/>
</dbReference>
<evidence type="ECO:0000256" key="5">
    <source>
        <dbReference type="ARBA" id="ARBA00010398"/>
    </source>
</evidence>
<dbReference type="InterPro" id="IPR036594">
    <property type="entry name" value="Meth_synthase_dom"/>
</dbReference>
<dbReference type="SMART" id="SM01018">
    <property type="entry name" value="B12-binding_2"/>
    <property type="match status" value="1"/>
</dbReference>
<keyword evidence="26" id="KW-1185">Reference proteome</keyword>
<dbReference type="InterPro" id="IPR006158">
    <property type="entry name" value="Cobalamin-bd"/>
</dbReference>
<evidence type="ECO:0000256" key="15">
    <source>
        <dbReference type="ARBA" id="ARBA00022833"/>
    </source>
</evidence>
<evidence type="ECO:0000256" key="1">
    <source>
        <dbReference type="ARBA" id="ARBA00001700"/>
    </source>
</evidence>
<dbReference type="InterPro" id="IPR050554">
    <property type="entry name" value="Met_Synthase/Corrinoid"/>
</dbReference>
<evidence type="ECO:0000256" key="9">
    <source>
        <dbReference type="ARBA" id="ARBA00022603"/>
    </source>
</evidence>
<evidence type="ECO:0000256" key="8">
    <source>
        <dbReference type="ARBA" id="ARBA00013998"/>
    </source>
</evidence>
<dbReference type="SUPFAM" id="SSF51717">
    <property type="entry name" value="Dihydropteroate synthetase-like"/>
    <property type="match status" value="1"/>
</dbReference>
<proteinExistence type="inferred from homology"/>
<dbReference type="AlphaFoldDB" id="A0A4S1CKT9"/>
<dbReference type="InterPro" id="IPR017215">
    <property type="entry name" value="MetH_bac"/>
</dbReference>
<dbReference type="Gene3D" id="3.20.20.20">
    <property type="entry name" value="Dihydropteroate synthase-like"/>
    <property type="match status" value="1"/>
</dbReference>
<feature type="binding site" evidence="20">
    <location>
        <position position="274"/>
    </location>
    <ligand>
        <name>Zn(2+)</name>
        <dbReference type="ChEBI" id="CHEBI:29105"/>
    </ligand>
</feature>
<dbReference type="EC" id="2.1.1.13" evidence="7"/>
<accession>A0A4S1CKT9</accession>
<evidence type="ECO:0000256" key="4">
    <source>
        <dbReference type="ARBA" id="ARBA00005178"/>
    </source>
</evidence>
<organism evidence="25 26">
    <name type="scientific">Geomonas terrae</name>
    <dbReference type="NCBI Taxonomy" id="2562681"/>
    <lineage>
        <taxon>Bacteria</taxon>
        <taxon>Pseudomonadati</taxon>
        <taxon>Thermodesulfobacteriota</taxon>
        <taxon>Desulfuromonadia</taxon>
        <taxon>Geobacterales</taxon>
        <taxon>Geobacteraceae</taxon>
        <taxon>Geomonas</taxon>
    </lineage>
</organism>
<feature type="domain" description="Hcy-binding" evidence="21">
    <location>
        <begin position="2"/>
        <end position="288"/>
    </location>
</feature>
<feature type="domain" description="B12-binding N-terminal" evidence="24">
    <location>
        <begin position="599"/>
        <end position="693"/>
    </location>
</feature>
<dbReference type="PIRSF" id="PIRSF037472">
    <property type="entry name" value="DHPS_mtfrase"/>
    <property type="match status" value="1"/>
</dbReference>
<comment type="similarity">
    <text evidence="6">Belongs to the methylamine corrinoid protein family.</text>
</comment>
<keyword evidence="13" id="KW-0949">S-adenosyl-L-methionine</keyword>
<dbReference type="Gene3D" id="3.20.20.330">
    <property type="entry name" value="Homocysteine-binding-like domain"/>
    <property type="match status" value="1"/>
</dbReference>
<evidence type="ECO:0000259" key="24">
    <source>
        <dbReference type="PROSITE" id="PS51337"/>
    </source>
</evidence>
<dbReference type="PANTHER" id="PTHR45833:SF1">
    <property type="entry name" value="METHIONINE SYNTHASE"/>
    <property type="match status" value="1"/>
</dbReference>
<evidence type="ECO:0000259" key="22">
    <source>
        <dbReference type="PROSITE" id="PS50972"/>
    </source>
</evidence>
<sequence length="814" mass="85050">MKMPFMQAVKERVLVLDGAMGTMLQERGLKPGQSPEEMNLTAPEVVAGVHRAYLEAGADIIVTNTFGGTKAKLEHYGLGDQVTCINAEAVRLAREVCGENAYVAGSIGPTGRFVEPVGDMSFDEAYGMFQEQAKALIDAGADLISLETFLDIKEIRAALIAIRDLSADIPVIAMLTFEEKGRSVLGSPPEAAAITLEAAGASLVGSNCGLGVDGIYDILCAMRKVTSLPLISQANAGLPILKDGVTVFPGTPDEMTAYHDRMIGLGVRVIGGCCGTTPAHIGAIKDALAEKQTHFVPKEDDGTTWISSRGSFAPMGAKHQAALIGERINPTGKKLYSQELREGKVSYIRREALEQTELGATLLDVNVGTPGIDEPAAMERAVFCITGAVQTPLVLDSSSPEALERGLKAADGKVLINSVNGEEKSMAAVLPLAKKYGAAVVCLTLDEAGIPAEADGRVAVAQKVAERAAQMGIKRSDVVVDCLTLTVSAEPKGGLVALEAVRKVSELKLNTTLGVSNISFGLPCRPLISSTFFSMALAAGLTSAIVNVKEAPMMAAWRSAMVLLGKDTNAAGYIDAYKGQAVTASTQPASAAAGAGAPVEAAVEPEGIRGRLAKAVINGELEGVVALVEEALAQGLTPMEISSEALLVGLDEVGKRFGNGSFFLPQVMVSADTMKAAFARLKSELASGALKSLGKILMATVEGDIHDIGKNILVTLLENNGFEVIDLGKNVPAAKILDAAREHQVDAVGLSALMTTTMAQMDKVVALLKSEGVKSFTMVGGAVVTQQYADEIGADLYAKDAMEAVARIKELLAK</sequence>
<dbReference type="RefSeq" id="WP_135868687.1">
    <property type="nucleotide sequence ID" value="NZ_SRSC01000001.1"/>
</dbReference>
<dbReference type="PROSITE" id="PS51332">
    <property type="entry name" value="B12_BINDING"/>
    <property type="match status" value="1"/>
</dbReference>
<feature type="domain" description="Pterin-binding" evidence="22">
    <location>
        <begin position="321"/>
        <end position="564"/>
    </location>
</feature>
<comment type="cofactor">
    <cofactor evidence="3">
        <name>methylcob(III)alamin</name>
        <dbReference type="ChEBI" id="CHEBI:28115"/>
    </cofactor>
</comment>
<evidence type="ECO:0000256" key="19">
    <source>
        <dbReference type="ARBA" id="ARBA00031040"/>
    </source>
</evidence>
<feature type="binding site" evidence="20">
    <location>
        <position position="273"/>
    </location>
    <ligand>
        <name>Zn(2+)</name>
        <dbReference type="ChEBI" id="CHEBI:29105"/>
    </ligand>
</feature>
<evidence type="ECO:0000256" key="18">
    <source>
        <dbReference type="ARBA" id="ARBA00025552"/>
    </source>
</evidence>
<dbReference type="Gene3D" id="1.10.1240.10">
    <property type="entry name" value="Methionine synthase domain"/>
    <property type="match status" value="1"/>
</dbReference>
<evidence type="ECO:0000256" key="14">
    <source>
        <dbReference type="ARBA" id="ARBA00022723"/>
    </source>
</evidence>
<dbReference type="InterPro" id="IPR003759">
    <property type="entry name" value="Cbl-bd_cap"/>
</dbReference>
<keyword evidence="9 20" id="KW-0489">Methyltransferase</keyword>
<keyword evidence="12 20" id="KW-0808">Transferase</keyword>
<dbReference type="InterPro" id="IPR000489">
    <property type="entry name" value="Pterin-binding_dom"/>
</dbReference>
<dbReference type="Pfam" id="PF02607">
    <property type="entry name" value="B12-binding_2"/>
    <property type="match status" value="1"/>
</dbReference>
<dbReference type="SUPFAM" id="SSF52242">
    <property type="entry name" value="Cobalamin (vitamin B12)-binding domain"/>
    <property type="match status" value="1"/>
</dbReference>
<dbReference type="Proteomes" id="UP000306416">
    <property type="component" value="Unassembled WGS sequence"/>
</dbReference>
<dbReference type="Pfam" id="PF02310">
    <property type="entry name" value="B12-binding"/>
    <property type="match status" value="1"/>
</dbReference>
<dbReference type="GO" id="GO:0031419">
    <property type="term" value="F:cobalamin binding"/>
    <property type="evidence" value="ECO:0007669"/>
    <property type="project" value="UniProtKB-KW"/>
</dbReference>
<dbReference type="GO" id="GO:0046872">
    <property type="term" value="F:metal ion binding"/>
    <property type="evidence" value="ECO:0007669"/>
    <property type="project" value="UniProtKB-KW"/>
</dbReference>
<keyword evidence="14 20" id="KW-0479">Metal-binding</keyword>
<feature type="domain" description="B12-binding" evidence="23">
    <location>
        <begin position="693"/>
        <end position="814"/>
    </location>
</feature>
<evidence type="ECO:0000256" key="13">
    <source>
        <dbReference type="ARBA" id="ARBA00022691"/>
    </source>
</evidence>